<accession>A0ABW5A1N5</accession>
<feature type="transmembrane region" description="Helical" evidence="9">
    <location>
        <begin position="88"/>
        <end position="107"/>
    </location>
</feature>
<keyword evidence="6 9" id="KW-0378">Hydrolase</keyword>
<comment type="caution">
    <text evidence="12">The sequence shown here is derived from an EMBL/GenBank/DDBJ whole genome shotgun (WGS) entry which is preliminary data.</text>
</comment>
<evidence type="ECO:0000256" key="4">
    <source>
        <dbReference type="ARBA" id="ARBA00022692"/>
    </source>
</evidence>
<evidence type="ECO:0000256" key="10">
    <source>
        <dbReference type="RuleBase" id="RU000594"/>
    </source>
</evidence>
<evidence type="ECO:0000256" key="3">
    <source>
        <dbReference type="ARBA" id="ARBA00022670"/>
    </source>
</evidence>
<dbReference type="NCBIfam" id="TIGR00077">
    <property type="entry name" value="lspA"/>
    <property type="match status" value="1"/>
</dbReference>
<feature type="transmembrane region" description="Helical" evidence="9">
    <location>
        <begin position="58"/>
        <end position="76"/>
    </location>
</feature>
<evidence type="ECO:0000256" key="8">
    <source>
        <dbReference type="ARBA" id="ARBA00023136"/>
    </source>
</evidence>
<evidence type="ECO:0000256" key="1">
    <source>
        <dbReference type="ARBA" id="ARBA00006139"/>
    </source>
</evidence>
<gene>
    <name evidence="9 12" type="primary">lspA</name>
    <name evidence="12" type="ORF">ACFSOY_16150</name>
</gene>
<dbReference type="PROSITE" id="PS00855">
    <property type="entry name" value="SPASE_II"/>
    <property type="match status" value="1"/>
</dbReference>
<dbReference type="Pfam" id="PF01252">
    <property type="entry name" value="Peptidase_A8"/>
    <property type="match status" value="1"/>
</dbReference>
<evidence type="ECO:0000256" key="11">
    <source>
        <dbReference type="RuleBase" id="RU004181"/>
    </source>
</evidence>
<evidence type="ECO:0000256" key="6">
    <source>
        <dbReference type="ARBA" id="ARBA00022801"/>
    </source>
</evidence>
<dbReference type="RefSeq" id="WP_386048337.1">
    <property type="nucleotide sequence ID" value="NZ_JBHUIO010000009.1"/>
</dbReference>
<comment type="catalytic activity">
    <reaction evidence="9 10">
        <text>Release of signal peptides from bacterial membrane prolipoproteins. Hydrolyzes -Xaa-Yaa-Zaa-|-(S,diacylglyceryl)Cys-, in which Xaa is hydrophobic (preferably Leu), and Yaa (Ala or Ser) and Zaa (Gly or Ala) have small, neutral side chains.</text>
        <dbReference type="EC" id="3.4.23.36"/>
    </reaction>
</comment>
<evidence type="ECO:0000256" key="9">
    <source>
        <dbReference type="HAMAP-Rule" id="MF_00161"/>
    </source>
</evidence>
<keyword evidence="4 9" id="KW-0812">Transmembrane</keyword>
<comment type="function">
    <text evidence="9 10">This protein specifically catalyzes the removal of signal peptides from prolipoproteins.</text>
</comment>
<keyword evidence="7 9" id="KW-1133">Transmembrane helix</keyword>
<keyword evidence="8 9" id="KW-0472">Membrane</keyword>
<dbReference type="HAMAP" id="MF_00161">
    <property type="entry name" value="LspA"/>
    <property type="match status" value="1"/>
</dbReference>
<evidence type="ECO:0000313" key="13">
    <source>
        <dbReference type="Proteomes" id="UP001597343"/>
    </source>
</evidence>
<dbReference type="PANTHER" id="PTHR33695:SF1">
    <property type="entry name" value="LIPOPROTEIN SIGNAL PEPTIDASE"/>
    <property type="match status" value="1"/>
</dbReference>
<evidence type="ECO:0000256" key="5">
    <source>
        <dbReference type="ARBA" id="ARBA00022750"/>
    </source>
</evidence>
<dbReference type="PRINTS" id="PR00781">
    <property type="entry name" value="LIPOSIGPTASE"/>
</dbReference>
<dbReference type="PANTHER" id="PTHR33695">
    <property type="entry name" value="LIPOPROTEIN SIGNAL PEPTIDASE"/>
    <property type="match status" value="1"/>
</dbReference>
<keyword evidence="2 9" id="KW-1003">Cell membrane</keyword>
<name>A0ABW5A1N5_9BACL</name>
<feature type="transmembrane region" description="Helical" evidence="9">
    <location>
        <begin position="122"/>
        <end position="147"/>
    </location>
</feature>
<dbReference type="InterPro" id="IPR001872">
    <property type="entry name" value="Peptidase_A8"/>
</dbReference>
<evidence type="ECO:0000256" key="2">
    <source>
        <dbReference type="ARBA" id="ARBA00022475"/>
    </source>
</evidence>
<comment type="pathway">
    <text evidence="9">Protein modification; lipoprotein biosynthesis (signal peptide cleavage).</text>
</comment>
<evidence type="ECO:0000256" key="7">
    <source>
        <dbReference type="ARBA" id="ARBA00022989"/>
    </source>
</evidence>
<dbReference type="GO" id="GO:0004190">
    <property type="term" value="F:aspartic-type endopeptidase activity"/>
    <property type="evidence" value="ECO:0007669"/>
    <property type="project" value="UniProtKB-EC"/>
</dbReference>
<proteinExistence type="inferred from homology"/>
<comment type="subcellular location">
    <subcellularLocation>
        <location evidence="9">Cell membrane</location>
        <topology evidence="9">Multi-pass membrane protein</topology>
    </subcellularLocation>
</comment>
<feature type="active site" evidence="9">
    <location>
        <position position="112"/>
    </location>
</feature>
<comment type="similarity">
    <text evidence="1 9 11">Belongs to the peptidase A8 family.</text>
</comment>
<organism evidence="12 13">
    <name type="scientific">Tumebacillus lipolyticus</name>
    <dbReference type="NCBI Taxonomy" id="1280370"/>
    <lineage>
        <taxon>Bacteria</taxon>
        <taxon>Bacillati</taxon>
        <taxon>Bacillota</taxon>
        <taxon>Bacilli</taxon>
        <taxon>Bacillales</taxon>
        <taxon>Alicyclobacillaceae</taxon>
        <taxon>Tumebacillus</taxon>
    </lineage>
</organism>
<dbReference type="EMBL" id="JBHUIO010000009">
    <property type="protein sequence ID" value="MFD2171496.1"/>
    <property type="molecule type" value="Genomic_DNA"/>
</dbReference>
<comment type="caution">
    <text evidence="9">Lacks conserved residue(s) required for the propagation of feature annotation.</text>
</comment>
<evidence type="ECO:0000313" key="12">
    <source>
        <dbReference type="EMBL" id="MFD2171496.1"/>
    </source>
</evidence>
<reference evidence="13" key="1">
    <citation type="journal article" date="2019" name="Int. J. Syst. Evol. Microbiol.">
        <title>The Global Catalogue of Microorganisms (GCM) 10K type strain sequencing project: providing services to taxonomists for standard genome sequencing and annotation.</title>
        <authorList>
            <consortium name="The Broad Institute Genomics Platform"/>
            <consortium name="The Broad Institute Genome Sequencing Center for Infectious Disease"/>
            <person name="Wu L."/>
            <person name="Ma J."/>
        </authorList>
    </citation>
    <scope>NUCLEOTIDE SEQUENCE [LARGE SCALE GENOMIC DNA]</scope>
    <source>
        <strain evidence="13">CGMCC 1.13574</strain>
    </source>
</reference>
<feature type="active site" evidence="9">
    <location>
        <position position="128"/>
    </location>
</feature>
<keyword evidence="3 9" id="KW-0645">Protease</keyword>
<keyword evidence="5 9" id="KW-0064">Aspartyl protease</keyword>
<keyword evidence="13" id="KW-1185">Reference proteome</keyword>
<sequence>MLFYLLIALVVALDQVMKYYIRLNMEVAQSIPLLDGLINLTSHRNQGAAFGILEGQQWFFILSTLVVIVGAIYFRAKGELKGRPVREISLALLLGGAIGNAIDRVLFGEVTDFFDLQFVDFAIFNIADVAINIGVGLLVLSMLAEWIQERKRVTRKEEA</sequence>
<dbReference type="Proteomes" id="UP001597343">
    <property type="component" value="Unassembled WGS sequence"/>
</dbReference>
<dbReference type="EC" id="3.4.23.36" evidence="9"/>
<protein>
    <recommendedName>
        <fullName evidence="9">Lipoprotein signal peptidase</fullName>
        <ecNumber evidence="9">3.4.23.36</ecNumber>
    </recommendedName>
    <alternativeName>
        <fullName evidence="9">Prolipoprotein signal peptidase</fullName>
    </alternativeName>
    <alternativeName>
        <fullName evidence="9">Signal peptidase II</fullName>
        <shortName evidence="9">SPase II</shortName>
    </alternativeName>
</protein>